<dbReference type="Ensembl" id="ENSPMAT00000008664.1">
    <property type="protein sequence ID" value="ENSPMAP00000008625.1"/>
    <property type="gene ID" value="ENSPMAG00000007824.1"/>
</dbReference>
<dbReference type="PANTHER" id="PTHR46108">
    <property type="entry name" value="BLUE CHEESE"/>
    <property type="match status" value="1"/>
</dbReference>
<evidence type="ECO:0000259" key="3">
    <source>
        <dbReference type="Pfam" id="PF15787"/>
    </source>
</evidence>
<keyword evidence="2" id="KW-0732">Signal</keyword>
<dbReference type="OMA" id="FRCARIN"/>
<organism evidence="4">
    <name type="scientific">Petromyzon marinus</name>
    <name type="common">Sea lamprey</name>
    <dbReference type="NCBI Taxonomy" id="7757"/>
    <lineage>
        <taxon>Eukaryota</taxon>
        <taxon>Metazoa</taxon>
        <taxon>Chordata</taxon>
        <taxon>Craniata</taxon>
        <taxon>Vertebrata</taxon>
        <taxon>Cyclostomata</taxon>
        <taxon>Hyperoartia</taxon>
        <taxon>Petromyzontiformes</taxon>
        <taxon>Petromyzontidae</taxon>
        <taxon>Petromyzon</taxon>
    </lineage>
</organism>
<dbReference type="InterPro" id="IPR013320">
    <property type="entry name" value="ConA-like_dom_sf"/>
</dbReference>
<feature type="domain" description="DUF4704" evidence="3">
    <location>
        <begin position="545"/>
        <end position="698"/>
    </location>
</feature>
<reference evidence="4" key="1">
    <citation type="submission" date="2025-08" db="UniProtKB">
        <authorList>
            <consortium name="Ensembl"/>
        </authorList>
    </citation>
    <scope>IDENTIFICATION</scope>
</reference>
<accession>S4RTT5</accession>
<evidence type="ECO:0000313" key="4">
    <source>
        <dbReference type="Ensembl" id="ENSPMAP00000008625.1"/>
    </source>
</evidence>
<feature type="signal peptide" evidence="2">
    <location>
        <begin position="1"/>
        <end position="22"/>
    </location>
</feature>
<dbReference type="GeneTree" id="ENSGT00940000155680"/>
<dbReference type="Pfam" id="PF15787">
    <property type="entry name" value="DUF4704"/>
    <property type="match status" value="1"/>
</dbReference>
<protein>
    <recommendedName>
        <fullName evidence="3">DUF4704 domain-containing protein</fullName>
    </recommendedName>
</protein>
<dbReference type="InterPro" id="IPR031570">
    <property type="entry name" value="NBEA/BDCP_DUF4704"/>
</dbReference>
<feature type="chain" id="PRO_5004532609" description="DUF4704 domain-containing protein" evidence="2">
    <location>
        <begin position="23"/>
        <end position="1372"/>
    </location>
</feature>
<evidence type="ECO:0000256" key="2">
    <source>
        <dbReference type="SAM" id="SignalP"/>
    </source>
</evidence>
<proteinExistence type="predicted"/>
<evidence type="ECO:0000256" key="1">
    <source>
        <dbReference type="ARBA" id="ARBA00022574"/>
    </source>
</evidence>
<sequence length="1372" mass="149801">AFLVHPGAVLAAVDLLPSVVSATDPQRAVALQCAVVDRLGLLLQSERSQQVLSEAGLARRLLLRCCGALASEAHPLHDGLQRAFERLACHGLEPPVLRAFLRLGNPLNCAAWDERDLLTHRVHRGLDVCHDPTSLGSGAHSHRPVSPPFGHRRYISRSLLRPAEGAALPLTRIKCLVAMTTPLHTRHNMAAVPPPFLEFDMSVEGFGCLFLPSLAPQNAPGGSSVAISPTDDSVTSGMGSAGERVFPPPSGLSYSVWLCVERLDSPSQAHPVRLLTLVRRSTGSDRHLACLALSLLPRDKAVLLCTREQLLQEMDIPKPRADDSSQDGCVRFVTPELAQEGQWHHLVLVLNRGVLKPSSASLYVDGQLAGNTKLSYIQATPGGLGSAGGPGAPPLVYGYVGTPPGRRRSSPLAWRVGPVHLMEEPLGHAAVATIFGLGVHHTGCMQAVLQRATEGKSEPSGSATVSLVPEERLSFGLYPLSASLLTVAKIRKAYNKADSRAVAKQIGLSSNENVTPVMLLHNASGHLGGPSRTIGAAVIGNLGVRRSAARPVASSLQCVGGPALLLGLLAMAGDVEALYAATKALVCAVRASELAQREMERIRGYQLLAMLLKRKRSLLNTHSLHLALSLAGTVESGRERDSLSGLCLPAFRDLVTDLQIWFHSPYDLHLSLLDHFVDLLTESSDVEELRRIMLGLQLVPKLLHVLKDHTLPLSKATVMSIARLLSLLLQGFPSSHDMLWYGQFLASTLPTFSVSEKFVELRADEPQDDDALIDIESLVSARNIFLRNQLLEVLLDLLHTSAEKACEEMLRILGFDWLLLFVQGHLHPATVTVAMRILVSLLSNGGILRRFQEGSPGGGWLDLTQALVSGQTPTVLAEACLLPGFSVLLSCLPSHASLPQLYFFLLALFLNRPITSVPENVQSCPPPQLDLDSIWRYSLGLPPSVFSAPPSVPAPCLEAVLTLLAMLRSTVNQPWQAEEEGSWLIEYPVTQLQFLQYLYHNVGGLANVWTHPEFLGSLAATIFPYNLRPHSEMNTPSHFAKSRSEQMVSARSSFLSQHPSRKLVVDFLRTIAVDSLLQGNVSRQSPPLLDVLLEASPERATQSQQREYQTELLLSIMGHLQSADALSEQTHAGHRVSFIQLVDSVTGFRRGTYTAVANGIFYFAQRVVDKLWQGMFSREPRLVFNFIAELISQAKQRSQGLSLDGLYGCLNRAVLYQLSRPRRWPAQQGVLQESLGQLLVHRNLLLGPGNYQPDFFACLLHCLLQIRMHRFVDGFGLEARSAWHVLSTSDPDDEEASQGALCAMRSARAQLVKLVRRVWQELIGSKRAVVEVLCRSPLPPDTLSDPGRSDLASLRHLLEEPSTRAWQTYLGA</sequence>
<dbReference type="SUPFAM" id="SSF49899">
    <property type="entry name" value="Concanavalin A-like lectins/glucanases"/>
    <property type="match status" value="1"/>
</dbReference>
<name>S4RTT5_PETMA</name>
<reference evidence="4" key="2">
    <citation type="submission" date="2025-09" db="UniProtKB">
        <authorList>
            <consortium name="Ensembl"/>
        </authorList>
    </citation>
    <scope>IDENTIFICATION</scope>
</reference>
<dbReference type="PANTHER" id="PTHR46108:SF4">
    <property type="entry name" value="BLUE CHEESE"/>
    <property type="match status" value="1"/>
</dbReference>
<keyword evidence="1" id="KW-0853">WD repeat</keyword>
<dbReference type="InterPro" id="IPR051944">
    <property type="entry name" value="BEACH_domain_protein"/>
</dbReference>